<gene>
    <name evidence="2" type="ORF">TIFTF001_042017</name>
</gene>
<keyword evidence="3" id="KW-1185">Reference proteome</keyword>
<organism evidence="2 3">
    <name type="scientific">Ficus carica</name>
    <name type="common">Common fig</name>
    <dbReference type="NCBI Taxonomy" id="3494"/>
    <lineage>
        <taxon>Eukaryota</taxon>
        <taxon>Viridiplantae</taxon>
        <taxon>Streptophyta</taxon>
        <taxon>Embryophyta</taxon>
        <taxon>Tracheophyta</taxon>
        <taxon>Spermatophyta</taxon>
        <taxon>Magnoliopsida</taxon>
        <taxon>eudicotyledons</taxon>
        <taxon>Gunneridae</taxon>
        <taxon>Pentapetalae</taxon>
        <taxon>rosids</taxon>
        <taxon>fabids</taxon>
        <taxon>Rosales</taxon>
        <taxon>Moraceae</taxon>
        <taxon>Ficeae</taxon>
        <taxon>Ficus</taxon>
    </lineage>
</organism>
<comment type="caution">
    <text evidence="2">The sequence shown here is derived from an EMBL/GenBank/DDBJ whole genome shotgun (WGS) entry which is preliminary data.</text>
</comment>
<name>A0AA87ZJQ4_FICCA</name>
<dbReference type="Gene3D" id="3.30.559.10">
    <property type="entry name" value="Chloramphenicol acetyltransferase-like domain"/>
    <property type="match status" value="2"/>
</dbReference>
<evidence type="ECO:0000256" key="1">
    <source>
        <dbReference type="ARBA" id="ARBA00009861"/>
    </source>
</evidence>
<proteinExistence type="inferred from homology"/>
<dbReference type="GO" id="GO:0016747">
    <property type="term" value="F:acyltransferase activity, transferring groups other than amino-acyl groups"/>
    <property type="evidence" value="ECO:0007669"/>
    <property type="project" value="TreeGrafter"/>
</dbReference>
<dbReference type="Pfam" id="PF02458">
    <property type="entry name" value="Transferase"/>
    <property type="match status" value="1"/>
</dbReference>
<evidence type="ECO:0000313" key="2">
    <source>
        <dbReference type="EMBL" id="GMN34235.1"/>
    </source>
</evidence>
<dbReference type="PANTHER" id="PTHR31642:SF289">
    <property type="entry name" value="SPERMIDINE HYDROXYCINNAMOYL TRANSFERASE"/>
    <property type="match status" value="1"/>
</dbReference>
<dbReference type="InterPro" id="IPR023213">
    <property type="entry name" value="CAT-like_dom_sf"/>
</dbReference>
<protein>
    <submittedName>
        <fullName evidence="2">Uncharacterized protein</fullName>
    </submittedName>
</protein>
<dbReference type="InterPro" id="IPR050317">
    <property type="entry name" value="Plant_Fungal_Acyltransferase"/>
</dbReference>
<accession>A0AA87ZJQ4</accession>
<dbReference type="Proteomes" id="UP001187192">
    <property type="component" value="Unassembled WGS sequence"/>
</dbReference>
<dbReference type="AlphaFoldDB" id="A0AA87ZJQ4"/>
<sequence>MVRPKHPTLHGCLSLSEIDQIGTMTHARSIYFNKRPIRCETSSHDRTGDTLRESLSRVLIPFYPLAGLLRWIDQEDQVHQKGHLELDCNDKGVALIEAELNVELANFGDFTPSPNYQYLFPDIDYNIPIHELPILFVQITKFKCGSISLSLAVSHVVADGTSIGHFTREWARLPRGEILDTLPFHDRNVLQARDPPILSPRFEHSKDFMADPPDLIQPSGEEEKRMKRTVIQLRLSQNQVERLKKLANDHSNINIGAKFTRYEAIAAHLWRTIFKARNNKDEQPTALFVTIDSRRRLQPPLPIGFFGNGILDLTGTSTAGELVSKPLGYGASRVRDVINKITNTYMFVAIEYLKTQQDLRRFRFLYLSSPEDFIGNPNVSLLSWLNLPLYDMDFGWGKEAYFGPGELKIDGESVLFESRDGDGSLVLLICLPIKHVDAFKKFFYQDRMNSSL</sequence>
<evidence type="ECO:0000313" key="3">
    <source>
        <dbReference type="Proteomes" id="UP001187192"/>
    </source>
</evidence>
<dbReference type="EMBL" id="BTGU01002117">
    <property type="protein sequence ID" value="GMN34235.1"/>
    <property type="molecule type" value="Genomic_DNA"/>
</dbReference>
<comment type="similarity">
    <text evidence="1">Belongs to the plant acyltransferase family.</text>
</comment>
<dbReference type="PANTHER" id="PTHR31642">
    <property type="entry name" value="TRICHOTHECENE 3-O-ACETYLTRANSFERASE"/>
    <property type="match status" value="1"/>
</dbReference>
<reference evidence="2" key="1">
    <citation type="submission" date="2023-07" db="EMBL/GenBank/DDBJ databases">
        <title>draft genome sequence of fig (Ficus carica).</title>
        <authorList>
            <person name="Takahashi T."/>
            <person name="Nishimura K."/>
        </authorList>
    </citation>
    <scope>NUCLEOTIDE SEQUENCE</scope>
</reference>